<protein>
    <recommendedName>
        <fullName evidence="1">Protein kinase domain-containing protein</fullName>
    </recommendedName>
</protein>
<dbReference type="Proteomes" id="UP000004947">
    <property type="component" value="Unassembled WGS sequence"/>
</dbReference>
<comment type="caution">
    <text evidence="2">The sequence shown here is derived from an EMBL/GenBank/DDBJ whole genome shotgun (WGS) entry which is preliminary data.</text>
</comment>
<dbReference type="GO" id="GO:0005524">
    <property type="term" value="F:ATP binding"/>
    <property type="evidence" value="ECO:0007669"/>
    <property type="project" value="InterPro"/>
</dbReference>
<keyword evidence="3" id="KW-1185">Reference proteome</keyword>
<organism evidence="2 3">
    <name type="scientific">Lentisphaera araneosa HTCC2155</name>
    <dbReference type="NCBI Taxonomy" id="313628"/>
    <lineage>
        <taxon>Bacteria</taxon>
        <taxon>Pseudomonadati</taxon>
        <taxon>Lentisphaerota</taxon>
        <taxon>Lentisphaeria</taxon>
        <taxon>Lentisphaerales</taxon>
        <taxon>Lentisphaeraceae</taxon>
        <taxon>Lentisphaera</taxon>
    </lineage>
</organism>
<proteinExistence type="predicted"/>
<dbReference type="PROSITE" id="PS00028">
    <property type="entry name" value="ZINC_FINGER_C2H2_1"/>
    <property type="match status" value="1"/>
</dbReference>
<dbReference type="EMBL" id="ABCK01000031">
    <property type="protein sequence ID" value="EDM25372.1"/>
    <property type="molecule type" value="Genomic_DNA"/>
</dbReference>
<evidence type="ECO:0000313" key="2">
    <source>
        <dbReference type="EMBL" id="EDM25372.1"/>
    </source>
</evidence>
<dbReference type="SUPFAM" id="SSF56112">
    <property type="entry name" value="Protein kinase-like (PK-like)"/>
    <property type="match status" value="1"/>
</dbReference>
<name>A6DSL9_9BACT</name>
<dbReference type="PROSITE" id="PS50011">
    <property type="entry name" value="PROTEIN_KINASE_DOM"/>
    <property type="match status" value="1"/>
</dbReference>
<gene>
    <name evidence="2" type="ORF">LNTAR_22040</name>
</gene>
<dbReference type="InterPro" id="IPR013087">
    <property type="entry name" value="Znf_C2H2_type"/>
</dbReference>
<dbReference type="InterPro" id="IPR011009">
    <property type="entry name" value="Kinase-like_dom_sf"/>
</dbReference>
<accession>A6DSL9</accession>
<dbReference type="SMART" id="SM00220">
    <property type="entry name" value="S_TKc"/>
    <property type="match status" value="1"/>
</dbReference>
<reference evidence="2 3" key="1">
    <citation type="journal article" date="2010" name="J. Bacteriol.">
        <title>Genome sequence of Lentisphaera araneosa HTCC2155T, the type species of the order Lentisphaerales in the phylum Lentisphaerae.</title>
        <authorList>
            <person name="Thrash J.C."/>
            <person name="Cho J.C."/>
            <person name="Vergin K.L."/>
            <person name="Morris R.M."/>
            <person name="Giovannoni S.J."/>
        </authorList>
    </citation>
    <scope>NUCLEOTIDE SEQUENCE [LARGE SCALE GENOMIC DNA]</scope>
    <source>
        <strain evidence="2 3">HTCC2155</strain>
    </source>
</reference>
<dbReference type="Gene3D" id="1.10.510.10">
    <property type="entry name" value="Transferase(Phosphotransferase) domain 1"/>
    <property type="match status" value="1"/>
</dbReference>
<dbReference type="RefSeq" id="WP_007280828.1">
    <property type="nucleotide sequence ID" value="NZ_ABCK01000031.1"/>
</dbReference>
<dbReference type="PANTHER" id="PTHR24362">
    <property type="entry name" value="SERINE/THREONINE-PROTEIN KINASE NEK"/>
    <property type="match status" value="1"/>
</dbReference>
<feature type="domain" description="Protein kinase" evidence="1">
    <location>
        <begin position="46"/>
        <end position="358"/>
    </location>
</feature>
<evidence type="ECO:0000259" key="1">
    <source>
        <dbReference type="PROSITE" id="PS50011"/>
    </source>
</evidence>
<dbReference type="InterPro" id="IPR000719">
    <property type="entry name" value="Prot_kinase_dom"/>
</dbReference>
<dbReference type="STRING" id="313628.LNTAR_22040"/>
<dbReference type="AlphaFoldDB" id="A6DSL9"/>
<sequence length="367" mass="42503">MNNTSDQETVDESTKDGLLKRLNLHTSLPPLKRRHTQLEMELPDDFYLPGRETQGNIDRMIAEDNETSSEETEVYQLEITCAQCHGTSFYETTTLFERVQCPNCSSRFRVPIETEKHIYDKHIYESDFINIFRAQNKETEHYGDVLVYEKINPHSTLEDIKDILTQHSVLHVDGYLSPLHFTEDETAYYFQRDNAPYRMNLYLHKFGALPKNQVALTLSQIAEIADTLSDEGIYGAFLASDVMLELNGDTRLCDYGLREAVLNRMKISKGIPAYFLATETIFTKIHTRKSAVYSLGILAIAFITGQYPFLATDPEVIKDERLNFLDEFKDKKLPAFLRLMLDPDPENRPNFAQCKDYFARLHRQNIR</sequence>
<dbReference type="Pfam" id="PF00069">
    <property type="entry name" value="Pkinase"/>
    <property type="match status" value="1"/>
</dbReference>
<dbReference type="PANTHER" id="PTHR24362:SF309">
    <property type="entry name" value="PROTEIN KINASE DOMAIN-CONTAINING PROTEIN"/>
    <property type="match status" value="1"/>
</dbReference>
<dbReference type="GO" id="GO:0004672">
    <property type="term" value="F:protein kinase activity"/>
    <property type="evidence" value="ECO:0007669"/>
    <property type="project" value="InterPro"/>
</dbReference>
<evidence type="ECO:0000313" key="3">
    <source>
        <dbReference type="Proteomes" id="UP000004947"/>
    </source>
</evidence>